<comment type="caution">
    <text evidence="1">The sequence shown here is derived from an EMBL/GenBank/DDBJ whole genome shotgun (WGS) entry which is preliminary data.</text>
</comment>
<gene>
    <name evidence="1" type="ORF">VNI00_018035</name>
</gene>
<evidence type="ECO:0000313" key="2">
    <source>
        <dbReference type="Proteomes" id="UP001383192"/>
    </source>
</evidence>
<protein>
    <recommendedName>
        <fullName evidence="3">F-box domain-containing protein</fullName>
    </recommendedName>
</protein>
<sequence>MVLFSKLPHTIIQPVCDELSFSDLASFNRASKSTQSHFEDYCQTTFSPYKLYGPFFSSIENITEFRVCQARHGALVSGSALVSFLSRGSFVPGDLDVFVPSAGVVGIGLQLLKSNLKFVSSPLGNHDDLSLEDQKETFIKAATAPRSSWLEDVKTILEEGYDELTISGVFHLWGHP</sequence>
<dbReference type="EMBL" id="JAYKXP010000206">
    <property type="protein sequence ID" value="KAK7019650.1"/>
    <property type="molecule type" value="Genomic_DNA"/>
</dbReference>
<dbReference type="AlphaFoldDB" id="A0AAW0B227"/>
<keyword evidence="2" id="KW-1185">Reference proteome</keyword>
<name>A0AAW0B227_9AGAR</name>
<accession>A0AAW0B227</accession>
<evidence type="ECO:0000313" key="1">
    <source>
        <dbReference type="EMBL" id="KAK7019650.1"/>
    </source>
</evidence>
<organism evidence="1 2">
    <name type="scientific">Paramarasmius palmivorus</name>
    <dbReference type="NCBI Taxonomy" id="297713"/>
    <lineage>
        <taxon>Eukaryota</taxon>
        <taxon>Fungi</taxon>
        <taxon>Dikarya</taxon>
        <taxon>Basidiomycota</taxon>
        <taxon>Agaricomycotina</taxon>
        <taxon>Agaricomycetes</taxon>
        <taxon>Agaricomycetidae</taxon>
        <taxon>Agaricales</taxon>
        <taxon>Marasmiineae</taxon>
        <taxon>Marasmiaceae</taxon>
        <taxon>Paramarasmius</taxon>
    </lineage>
</organism>
<reference evidence="1 2" key="1">
    <citation type="submission" date="2024-01" db="EMBL/GenBank/DDBJ databases">
        <title>A draft genome for a cacao thread blight-causing isolate of Paramarasmius palmivorus.</title>
        <authorList>
            <person name="Baruah I.K."/>
            <person name="Bukari Y."/>
            <person name="Amoako-Attah I."/>
            <person name="Meinhardt L.W."/>
            <person name="Bailey B.A."/>
            <person name="Cohen S.P."/>
        </authorList>
    </citation>
    <scope>NUCLEOTIDE SEQUENCE [LARGE SCALE GENOMIC DNA]</scope>
    <source>
        <strain evidence="1 2">GH-12</strain>
    </source>
</reference>
<dbReference type="Proteomes" id="UP001383192">
    <property type="component" value="Unassembled WGS sequence"/>
</dbReference>
<evidence type="ECO:0008006" key="3">
    <source>
        <dbReference type="Google" id="ProtNLM"/>
    </source>
</evidence>
<proteinExistence type="predicted"/>